<gene>
    <name evidence="6" type="primary">rsmC</name>
    <name evidence="9" type="ORF">BN1049_02357</name>
</gene>
<proteinExistence type="inferred from homology"/>
<dbReference type="CDD" id="cd02440">
    <property type="entry name" value="AdoMet_MTases"/>
    <property type="match status" value="1"/>
</dbReference>
<feature type="domain" description="Methyltransferase small" evidence="7">
    <location>
        <begin position="168"/>
        <end position="334"/>
    </location>
</feature>
<comment type="similarity">
    <text evidence="6">Belongs to the methyltransferase superfamily. RsmC family.</text>
</comment>
<dbReference type="OrthoDB" id="9816072at2"/>
<dbReference type="GO" id="GO:0052914">
    <property type="term" value="F:16S rRNA (guanine(1207)-N(2))-methyltransferase activity"/>
    <property type="evidence" value="ECO:0007669"/>
    <property type="project" value="UniProtKB-EC"/>
</dbReference>
<evidence type="ECO:0000256" key="3">
    <source>
        <dbReference type="ARBA" id="ARBA00022603"/>
    </source>
</evidence>
<dbReference type="EC" id="2.1.1.172" evidence="6"/>
<keyword evidence="1 6" id="KW-0963">Cytoplasm</keyword>
<dbReference type="SUPFAM" id="SSF53335">
    <property type="entry name" value="S-adenosyl-L-methionine-dependent methyltransferases"/>
    <property type="match status" value="1"/>
</dbReference>
<dbReference type="InterPro" id="IPR013675">
    <property type="entry name" value="Mtase_sm_N"/>
</dbReference>
<comment type="catalytic activity">
    <reaction evidence="6">
        <text>guanosine(1207) in 16S rRNA + S-adenosyl-L-methionine = N(2)-methylguanosine(1207) in 16S rRNA + S-adenosyl-L-homocysteine + H(+)</text>
        <dbReference type="Rhea" id="RHEA:42736"/>
        <dbReference type="Rhea" id="RHEA-COMP:10213"/>
        <dbReference type="Rhea" id="RHEA-COMP:10214"/>
        <dbReference type="ChEBI" id="CHEBI:15378"/>
        <dbReference type="ChEBI" id="CHEBI:57856"/>
        <dbReference type="ChEBI" id="CHEBI:59789"/>
        <dbReference type="ChEBI" id="CHEBI:74269"/>
        <dbReference type="ChEBI" id="CHEBI:74481"/>
        <dbReference type="EC" id="2.1.1.172"/>
    </reaction>
</comment>
<dbReference type="HAMAP" id="MF_01862">
    <property type="entry name" value="16SrRNA_methyltr_C"/>
    <property type="match status" value="1"/>
</dbReference>
<evidence type="ECO:0000259" key="8">
    <source>
        <dbReference type="Pfam" id="PF08468"/>
    </source>
</evidence>
<dbReference type="RefSeq" id="WP_044500136.1">
    <property type="nucleotide sequence ID" value="NZ_LK391969.1"/>
</dbReference>
<evidence type="ECO:0000256" key="6">
    <source>
        <dbReference type="HAMAP-Rule" id="MF_01862"/>
    </source>
</evidence>
<dbReference type="InterPro" id="IPR029063">
    <property type="entry name" value="SAM-dependent_MTases_sf"/>
</dbReference>
<dbReference type="InterPro" id="IPR023543">
    <property type="entry name" value="rRNA_ssu_MeTfrase_C"/>
</dbReference>
<dbReference type="GO" id="GO:0005737">
    <property type="term" value="C:cytoplasm"/>
    <property type="evidence" value="ECO:0007669"/>
    <property type="project" value="UniProtKB-SubCell"/>
</dbReference>
<dbReference type="Pfam" id="PF08468">
    <property type="entry name" value="MTS_N"/>
    <property type="match status" value="1"/>
</dbReference>
<comment type="subunit">
    <text evidence="6">Monomer.</text>
</comment>
<dbReference type="PATRIC" id="fig|1461581.3.peg.2324"/>
<evidence type="ECO:0000256" key="5">
    <source>
        <dbReference type="ARBA" id="ARBA00022691"/>
    </source>
</evidence>
<dbReference type="EMBL" id="LK391969">
    <property type="protein sequence ID" value="CEF27408.1"/>
    <property type="molecule type" value="Genomic_DNA"/>
</dbReference>
<dbReference type="PANTHER" id="PTHR47816">
    <property type="entry name" value="RIBOSOMAL RNA SMALL SUBUNIT METHYLTRANSFERASE C"/>
    <property type="match status" value="1"/>
</dbReference>
<keyword evidence="2 6" id="KW-0698">rRNA processing</keyword>
<comment type="function">
    <text evidence="6">Specifically methylates the guanine in position 1207 of 16S rRNA in the 30S particle.</text>
</comment>
<evidence type="ECO:0000259" key="7">
    <source>
        <dbReference type="Pfam" id="PF05175"/>
    </source>
</evidence>
<comment type="subcellular location">
    <subcellularLocation>
        <location evidence="6">Cytoplasm</location>
    </subcellularLocation>
</comment>
<sequence length="339" mass="37165">MDNTSQILERSAELFAGQRLLLVNPPVDGLTRQLPADWHVWTWDYFVQQGLSGSLDEEHLRFSHLCPAVTELDAAILMMPKAIERAEFALAQIVPLLRAGCPLYLVGEKKGGISRAEKLLAAHGTAIEKLDSARHCQLWRCVVQEGAKPFQLADWQRSVQLAFPDQTVELVSLPGVFSHGRLDEGSQLLLEELAPLPAGRVLDFGCGAGVLATVLARRNPDSRFDLVDVDALALYCAEQTLRANGVEGQVYPSDGLSDVHGRFAGVVSNPPFHTGIRHDTSIAEEFFNKVTRNLLPGGELRIVANGFLKYPPLIEDHIGPCTVLRETSRFKVYSAVAPG</sequence>
<name>A0A078MMI7_9PSED</name>
<keyword evidence="5 6" id="KW-0949">S-adenosyl-L-methionine</keyword>
<evidence type="ECO:0000256" key="2">
    <source>
        <dbReference type="ARBA" id="ARBA00022552"/>
    </source>
</evidence>
<protein>
    <recommendedName>
        <fullName evidence="6">Ribosomal RNA small subunit methyltransferase C</fullName>
        <ecNumber evidence="6">2.1.1.172</ecNumber>
    </recommendedName>
    <alternativeName>
        <fullName evidence="6">16S rRNA m2G1207 methyltransferase</fullName>
    </alternativeName>
    <alternativeName>
        <fullName evidence="6">rRNA (guanine-N(2)-)-methyltransferase RsmC</fullName>
    </alternativeName>
</protein>
<dbReference type="InterPro" id="IPR007848">
    <property type="entry name" value="Small_mtfrase_dom"/>
</dbReference>
<reference evidence="9" key="1">
    <citation type="submission" date="2014-07" db="EMBL/GenBank/DDBJ databases">
        <authorList>
            <person name="Urmite Genomes Urmite Genomes"/>
        </authorList>
    </citation>
    <scope>NUCLEOTIDE SEQUENCE</scope>
    <source>
        <strain evidence="9">12M76_air</strain>
    </source>
</reference>
<dbReference type="Pfam" id="PF05175">
    <property type="entry name" value="MTS"/>
    <property type="match status" value="1"/>
</dbReference>
<dbReference type="AlphaFoldDB" id="A0A078MMI7"/>
<accession>A0A078MMI7</accession>
<feature type="domain" description="Methyltransferase small N-terminal" evidence="8">
    <location>
        <begin position="5"/>
        <end position="157"/>
    </location>
</feature>
<dbReference type="EMBL" id="LM997413">
    <property type="protein sequence ID" value="CEA05951.1"/>
    <property type="molecule type" value="Genomic_DNA"/>
</dbReference>
<organism evidence="9">
    <name type="scientific">Pseudomonas saudimassiliensis</name>
    <dbReference type="NCBI Taxonomy" id="1461581"/>
    <lineage>
        <taxon>Bacteria</taxon>
        <taxon>Pseudomonadati</taxon>
        <taxon>Pseudomonadota</taxon>
        <taxon>Gammaproteobacteria</taxon>
        <taxon>Pseudomonadales</taxon>
        <taxon>Pseudomonadaceae</taxon>
        <taxon>Pseudomonas</taxon>
    </lineage>
</organism>
<evidence type="ECO:0000313" key="9">
    <source>
        <dbReference type="EMBL" id="CEA05951.1"/>
    </source>
</evidence>
<keyword evidence="3 6" id="KW-0489">Methyltransferase</keyword>
<evidence type="ECO:0000256" key="1">
    <source>
        <dbReference type="ARBA" id="ARBA00022490"/>
    </source>
</evidence>
<dbReference type="PANTHER" id="PTHR47816:SF4">
    <property type="entry name" value="RIBOSOMAL RNA SMALL SUBUNIT METHYLTRANSFERASE C"/>
    <property type="match status" value="1"/>
</dbReference>
<keyword evidence="4 6" id="KW-0808">Transferase</keyword>
<dbReference type="Gene3D" id="3.40.50.150">
    <property type="entry name" value="Vaccinia Virus protein VP39"/>
    <property type="match status" value="2"/>
</dbReference>
<dbReference type="InterPro" id="IPR046977">
    <property type="entry name" value="RsmC/RlmG"/>
</dbReference>
<evidence type="ECO:0000256" key="4">
    <source>
        <dbReference type="ARBA" id="ARBA00022679"/>
    </source>
</evidence>